<dbReference type="PANTHER" id="PTHR44591:SF3">
    <property type="entry name" value="RESPONSE REGULATORY DOMAIN-CONTAINING PROTEIN"/>
    <property type="match status" value="1"/>
</dbReference>
<dbReference type="Proteomes" id="UP001199816">
    <property type="component" value="Unassembled WGS sequence"/>
</dbReference>
<dbReference type="Gene3D" id="3.40.50.2300">
    <property type="match status" value="1"/>
</dbReference>
<dbReference type="Pfam" id="PF00072">
    <property type="entry name" value="Response_reg"/>
    <property type="match status" value="1"/>
</dbReference>
<dbReference type="SMART" id="SM00448">
    <property type="entry name" value="REC"/>
    <property type="match status" value="1"/>
</dbReference>
<proteinExistence type="predicted"/>
<evidence type="ECO:0000259" key="3">
    <source>
        <dbReference type="PROSITE" id="PS50110"/>
    </source>
</evidence>
<dbReference type="PANTHER" id="PTHR44591">
    <property type="entry name" value="STRESS RESPONSE REGULATOR PROTEIN 1"/>
    <property type="match status" value="1"/>
</dbReference>
<keyword evidence="1 2" id="KW-0597">Phosphoprotein</keyword>
<feature type="modified residue" description="4-aspartylphosphate" evidence="2">
    <location>
        <position position="53"/>
    </location>
</feature>
<evidence type="ECO:0000256" key="1">
    <source>
        <dbReference type="ARBA" id="ARBA00022553"/>
    </source>
</evidence>
<feature type="domain" description="Response regulatory" evidence="3">
    <location>
        <begin position="4"/>
        <end position="114"/>
    </location>
</feature>
<reference evidence="4 5" key="1">
    <citation type="submission" date="2021-11" db="EMBL/GenBank/DDBJ databases">
        <title>Genomic of Niabella pedocola.</title>
        <authorList>
            <person name="Wu T."/>
        </authorList>
    </citation>
    <scope>NUCLEOTIDE SEQUENCE [LARGE SCALE GENOMIC DNA]</scope>
    <source>
        <strain evidence="4 5">JCM 31011</strain>
    </source>
</reference>
<comment type="caution">
    <text evidence="4">The sequence shown here is derived from an EMBL/GenBank/DDBJ whole genome shotgun (WGS) entry which is preliminary data.</text>
</comment>
<keyword evidence="5" id="KW-1185">Reference proteome</keyword>
<dbReference type="SUPFAM" id="SSF52172">
    <property type="entry name" value="CheY-like"/>
    <property type="match status" value="1"/>
</dbReference>
<protein>
    <submittedName>
        <fullName evidence="4">Response regulator</fullName>
    </submittedName>
</protein>
<dbReference type="EMBL" id="JAJNEC010000004">
    <property type="protein sequence ID" value="MCD2422104.1"/>
    <property type="molecule type" value="Genomic_DNA"/>
</dbReference>
<accession>A0ABS8PMY5</accession>
<dbReference type="PROSITE" id="PS50110">
    <property type="entry name" value="RESPONSE_REGULATORY"/>
    <property type="match status" value="1"/>
</dbReference>
<organism evidence="4 5">
    <name type="scientific">Niabella pedocola</name>
    <dbReference type="NCBI Taxonomy" id="1752077"/>
    <lineage>
        <taxon>Bacteria</taxon>
        <taxon>Pseudomonadati</taxon>
        <taxon>Bacteroidota</taxon>
        <taxon>Chitinophagia</taxon>
        <taxon>Chitinophagales</taxon>
        <taxon>Chitinophagaceae</taxon>
        <taxon>Niabella</taxon>
    </lineage>
</organism>
<evidence type="ECO:0000256" key="2">
    <source>
        <dbReference type="PROSITE-ProRule" id="PRU00169"/>
    </source>
</evidence>
<dbReference type="InterPro" id="IPR050595">
    <property type="entry name" value="Bact_response_regulator"/>
</dbReference>
<dbReference type="RefSeq" id="WP_231003007.1">
    <property type="nucleotide sequence ID" value="NZ_JAJNEC010000004.1"/>
</dbReference>
<evidence type="ECO:0000313" key="4">
    <source>
        <dbReference type="EMBL" id="MCD2422104.1"/>
    </source>
</evidence>
<gene>
    <name evidence="4" type="ORF">LQ567_04975</name>
</gene>
<evidence type="ECO:0000313" key="5">
    <source>
        <dbReference type="Proteomes" id="UP001199816"/>
    </source>
</evidence>
<dbReference type="InterPro" id="IPR011006">
    <property type="entry name" value="CheY-like_superfamily"/>
</dbReference>
<sequence>MEKQILLIEDDSDICDLLEYILSADSYDLTVCTTIAEGKKEIDRTIPDLIILDIMLPDGNGSDLCNQIKSTLGTNKIKIILMSALEQPPNSHADHFIAKPFNIHTLKSTVSACLYSLGLLLFQMARL</sequence>
<name>A0ABS8PMY5_9BACT</name>
<dbReference type="InterPro" id="IPR001789">
    <property type="entry name" value="Sig_transdc_resp-reg_receiver"/>
</dbReference>